<reference evidence="2" key="1">
    <citation type="submission" date="2014-06" db="EMBL/GenBank/DDBJ databases">
        <title>The complete genome sequence of Methanosarcina barkeri CM1.</title>
        <authorList>
            <consortium name="Pastoral Greenhouse Gas Research Consortium"/>
            <person name="Lambie S.C."/>
            <person name="Leahy S.C."/>
            <person name="Kelly W.J."/>
            <person name="Li D."/>
            <person name="Reilly K."/>
            <person name="Attwood G.T."/>
            <person name="Altermann E."/>
        </authorList>
    </citation>
    <scope>NUCLEOTIDE SEQUENCE [LARGE SCALE GENOMIC DNA]</scope>
    <source>
        <strain evidence="2">CM1</strain>
    </source>
</reference>
<dbReference type="AlphaFoldDB" id="A0A0G3CJ68"/>
<evidence type="ECO:0000313" key="1">
    <source>
        <dbReference type="EMBL" id="AKJ39968.1"/>
    </source>
</evidence>
<gene>
    <name evidence="1" type="ORF">MCM1_2972</name>
</gene>
<reference evidence="1 2" key="2">
    <citation type="journal article" date="2015" name="Stand. Genomic Sci.">
        <title>The complete genome sequence of the rumen methanogen Methanosarcina barkeri CM1.</title>
        <authorList>
            <person name="Lambie S.C."/>
            <person name="Kelly W.J."/>
            <person name="Leahy S.C."/>
            <person name="Li D."/>
            <person name="Reilly K."/>
            <person name="McAllister T.A."/>
            <person name="Valle E.R."/>
            <person name="Attwood G.T."/>
            <person name="Altermann E."/>
        </authorList>
    </citation>
    <scope>NUCLEOTIDE SEQUENCE [LARGE SCALE GENOMIC DNA]</scope>
    <source>
        <strain evidence="1 2">CM1</strain>
    </source>
</reference>
<evidence type="ECO:0000313" key="2">
    <source>
        <dbReference type="Proteomes" id="UP000035331"/>
    </source>
</evidence>
<dbReference type="PATRIC" id="fig|796385.3.peg.3640"/>
<protein>
    <submittedName>
        <fullName evidence="1">Uncharacterized protein</fullName>
    </submittedName>
</protein>
<accession>A0A0G3CJ68</accession>
<name>A0A0G3CJ68_METBA</name>
<sequence>MREGMLRPEIKRSTHDKIADYAQEHGLKIWKAYDEAVKDLKEKEEINKKVAC</sequence>
<organism evidence="1 2">
    <name type="scientific">Methanosarcina barkeri CM1</name>
    <dbReference type="NCBI Taxonomy" id="796385"/>
    <lineage>
        <taxon>Archaea</taxon>
        <taxon>Methanobacteriati</taxon>
        <taxon>Methanobacteriota</taxon>
        <taxon>Stenosarchaea group</taxon>
        <taxon>Methanomicrobia</taxon>
        <taxon>Methanosarcinales</taxon>
        <taxon>Methanosarcinaceae</taxon>
        <taxon>Methanosarcina</taxon>
    </lineage>
</organism>
<dbReference type="Proteomes" id="UP000035331">
    <property type="component" value="Chromosome"/>
</dbReference>
<proteinExistence type="predicted"/>
<dbReference type="RefSeq" id="WP_155396529.1">
    <property type="nucleotide sequence ID" value="NZ_CP008746.1"/>
</dbReference>
<dbReference type="GeneID" id="42569758"/>
<dbReference type="EMBL" id="CP008746">
    <property type="protein sequence ID" value="AKJ39968.1"/>
    <property type="molecule type" value="Genomic_DNA"/>
</dbReference>